<dbReference type="Proteomes" id="UP000016412">
    <property type="component" value="Unassembled WGS sequence"/>
</dbReference>
<dbReference type="SUPFAM" id="SSF52058">
    <property type="entry name" value="L domain-like"/>
    <property type="match status" value="1"/>
</dbReference>
<evidence type="ECO:0000313" key="4">
    <source>
        <dbReference type="EMBL" id="ERF61532.1"/>
    </source>
</evidence>
<dbReference type="AlphaFoldDB" id="U1FBI4"/>
<name>U1FBI4_TRESO</name>
<dbReference type="EMBL" id="AVQI01000050">
    <property type="protein sequence ID" value="ERK02544.1"/>
    <property type="molecule type" value="Genomic_DNA"/>
</dbReference>
<keyword evidence="2" id="KW-0677">Repeat</keyword>
<dbReference type="InterPro" id="IPR052574">
    <property type="entry name" value="CDIRP"/>
</dbReference>
<evidence type="ECO:0000313" key="7">
    <source>
        <dbReference type="Proteomes" id="UP000016646"/>
    </source>
</evidence>
<dbReference type="RefSeq" id="WP_021329409.1">
    <property type="nucleotide sequence ID" value="NZ_AUZJ01000009.1"/>
</dbReference>
<gene>
    <name evidence="5" type="ORF">HMPREF0860_0041</name>
    <name evidence="4" type="ORF">HMPREF1325_2288</name>
</gene>
<dbReference type="PANTHER" id="PTHR47566">
    <property type="match status" value="1"/>
</dbReference>
<reference evidence="6 7" key="1">
    <citation type="submission" date="2013-08" db="EMBL/GenBank/DDBJ databases">
        <authorList>
            <person name="Durkin A.S."/>
            <person name="Haft D.R."/>
            <person name="McCorrison J."/>
            <person name="Torralba M."/>
            <person name="Gillis M."/>
            <person name="Haft D.H."/>
            <person name="Methe B."/>
            <person name="Sutton G."/>
            <person name="Nelson K.E."/>
        </authorList>
    </citation>
    <scope>NUCLEOTIDE SEQUENCE [LARGE SCALE GENOMIC DNA]</scope>
    <source>
        <strain evidence="5 7">ATCC 35536</strain>
        <strain evidence="4 6">VPI DR56BR1116</strain>
    </source>
</reference>
<dbReference type="OrthoDB" id="363272at2"/>
<evidence type="ECO:0000256" key="1">
    <source>
        <dbReference type="ARBA" id="ARBA00022614"/>
    </source>
</evidence>
<dbReference type="EMBL" id="AUZJ01000009">
    <property type="protein sequence ID" value="ERF61532.1"/>
    <property type="molecule type" value="Genomic_DNA"/>
</dbReference>
<keyword evidence="1" id="KW-0433">Leucine-rich repeat</keyword>
<keyword evidence="3" id="KW-0732">Signal</keyword>
<feature type="chain" id="PRO_5004611834" evidence="3">
    <location>
        <begin position="25"/>
        <end position="307"/>
    </location>
</feature>
<protein>
    <submittedName>
        <fullName evidence="4">Internalin-J domain protein</fullName>
    </submittedName>
</protein>
<dbReference type="PATRIC" id="fig|1125725.3.peg.353"/>
<proteinExistence type="predicted"/>
<evidence type="ECO:0000256" key="3">
    <source>
        <dbReference type="SAM" id="SignalP"/>
    </source>
</evidence>
<evidence type="ECO:0000313" key="6">
    <source>
        <dbReference type="Proteomes" id="UP000016412"/>
    </source>
</evidence>
<comment type="caution">
    <text evidence="4">The sequence shown here is derived from an EMBL/GenBank/DDBJ whole genome shotgun (WGS) entry which is preliminary data.</text>
</comment>
<dbReference type="eggNOG" id="COG4886">
    <property type="taxonomic scope" value="Bacteria"/>
</dbReference>
<dbReference type="Proteomes" id="UP000016646">
    <property type="component" value="Unassembled WGS sequence"/>
</dbReference>
<dbReference type="GO" id="GO:0035591">
    <property type="term" value="F:signaling adaptor activity"/>
    <property type="evidence" value="ECO:0007669"/>
    <property type="project" value="TreeGrafter"/>
</dbReference>
<dbReference type="STRING" id="1125725.HMPREF1325_2288"/>
<sequence>MKHTIKTFFTLALVLALFGMTACKGPSDNNSDSTDEGVRPWTAELTLSSDKLGIKVTVTTDDGTPVTVEGCTETELKSGTETDLNANGTTVKLTGKITALSCSNNKLTGLNVRGGLTALRSLSCDKNELASLDVQGCTVLYNLSCDSNKLPSLNVQGCTALKELRCEENQLAELNVQGCTALRWLGCYGNKLDTLNVEGFTALSMLTCAKNQLTSLNIQGCTVLGYLDCYGNKLDAAALTKILNDLPVHEGGLCTLYTEQTDVTEDNSKDFTSATAPADLKAAFTKAKTEKRWTMKKYNASGNSVEI</sequence>
<organism evidence="4 6">
    <name type="scientific">Treponema socranskii subsp. socranskii VPI DR56BR1116 = ATCC 35536</name>
    <dbReference type="NCBI Taxonomy" id="1125725"/>
    <lineage>
        <taxon>Bacteria</taxon>
        <taxon>Pseudomonadati</taxon>
        <taxon>Spirochaetota</taxon>
        <taxon>Spirochaetia</taxon>
        <taxon>Spirochaetales</taxon>
        <taxon>Treponemataceae</taxon>
        <taxon>Treponema</taxon>
    </lineage>
</organism>
<dbReference type="PROSITE" id="PS51257">
    <property type="entry name" value="PROKAR_LIPOPROTEIN"/>
    <property type="match status" value="1"/>
</dbReference>
<accession>U1FBI4</accession>
<evidence type="ECO:0000256" key="2">
    <source>
        <dbReference type="ARBA" id="ARBA00022737"/>
    </source>
</evidence>
<evidence type="ECO:0000313" key="5">
    <source>
        <dbReference type="EMBL" id="ERK02544.1"/>
    </source>
</evidence>
<dbReference type="InterPro" id="IPR032675">
    <property type="entry name" value="LRR_dom_sf"/>
</dbReference>
<dbReference type="Gene3D" id="3.80.10.10">
    <property type="entry name" value="Ribonuclease Inhibitor"/>
    <property type="match status" value="1"/>
</dbReference>
<dbReference type="PANTHER" id="PTHR47566:SF1">
    <property type="entry name" value="PROTEIN NUD1"/>
    <property type="match status" value="1"/>
</dbReference>
<feature type="signal peptide" evidence="3">
    <location>
        <begin position="1"/>
        <end position="24"/>
    </location>
</feature>
<keyword evidence="7" id="KW-1185">Reference proteome</keyword>